<feature type="region of interest" description="Disordered" evidence="1">
    <location>
        <begin position="355"/>
        <end position="461"/>
    </location>
</feature>
<dbReference type="Proteomes" id="UP000676565">
    <property type="component" value="Unassembled WGS sequence"/>
</dbReference>
<keyword evidence="4" id="KW-1185">Reference proteome</keyword>
<feature type="compositionally biased region" description="Gly residues" evidence="1">
    <location>
        <begin position="428"/>
        <end position="438"/>
    </location>
</feature>
<feature type="transmembrane region" description="Helical" evidence="2">
    <location>
        <begin position="20"/>
        <end position="41"/>
    </location>
</feature>
<name>A0ABS5BM04_9BACT</name>
<feature type="transmembrane region" description="Helical" evidence="2">
    <location>
        <begin position="53"/>
        <end position="72"/>
    </location>
</feature>
<evidence type="ECO:0000256" key="2">
    <source>
        <dbReference type="SAM" id="Phobius"/>
    </source>
</evidence>
<comment type="caution">
    <text evidence="3">The sequence shown here is derived from an EMBL/GenBank/DDBJ whole genome shotgun (WGS) entry which is preliminary data.</text>
</comment>
<reference evidence="3 4" key="1">
    <citation type="submission" date="2021-04" db="EMBL/GenBank/DDBJ databases">
        <authorList>
            <person name="Ivanova A."/>
        </authorList>
    </citation>
    <scope>NUCLEOTIDE SEQUENCE [LARGE SCALE GENOMIC DNA]</scope>
    <source>
        <strain evidence="3 4">G18</strain>
    </source>
</reference>
<proteinExistence type="predicted"/>
<organism evidence="3 4">
    <name type="scientific">Gemmata palustris</name>
    <dbReference type="NCBI Taxonomy" id="2822762"/>
    <lineage>
        <taxon>Bacteria</taxon>
        <taxon>Pseudomonadati</taxon>
        <taxon>Planctomycetota</taxon>
        <taxon>Planctomycetia</taxon>
        <taxon>Gemmatales</taxon>
        <taxon>Gemmataceae</taxon>
        <taxon>Gemmata</taxon>
    </lineage>
</organism>
<keyword evidence="2" id="KW-0472">Membrane</keyword>
<evidence type="ECO:0000313" key="4">
    <source>
        <dbReference type="Proteomes" id="UP000676565"/>
    </source>
</evidence>
<dbReference type="RefSeq" id="WP_210652824.1">
    <property type="nucleotide sequence ID" value="NZ_JAGKQQ010000001.1"/>
</dbReference>
<gene>
    <name evidence="3" type="ORF">J8F10_05330</name>
</gene>
<feature type="compositionally biased region" description="Basic and acidic residues" evidence="1">
    <location>
        <begin position="381"/>
        <end position="393"/>
    </location>
</feature>
<evidence type="ECO:0000256" key="1">
    <source>
        <dbReference type="SAM" id="MobiDB-lite"/>
    </source>
</evidence>
<evidence type="ECO:0000313" key="3">
    <source>
        <dbReference type="EMBL" id="MBP3954705.1"/>
    </source>
</evidence>
<feature type="transmembrane region" description="Helical" evidence="2">
    <location>
        <begin position="125"/>
        <end position="143"/>
    </location>
</feature>
<sequence length="461" mass="48620">MSHDEQLVGRFYKHLARWFILRQAVAAVTVWAFLWGTAILVLKVTQSTSVPTLAWGAIGLPIALGIAAWVALRSLPDRTSVRALLDGRGECGGLLMAGAECDLGAWEAKPTTEMPTLQWRGRRPLAFLTVAIVYVALGFLLPARSLAVNETPLDINRPADRLVEQVRVLQEEKILDPERAENLKQKIEELRSQSTGKDPAKALEALDHLNEVVRQAARQAAENNARQVNQLGKVDAAAEALQKAAAGLDPQAAAELMKELAALAQKAASEGDALESELGSELAEALKEGKLSPEQLAKLAAAAKSGKGSISKTGKKLHNAKLIDADQLKACEGGQCDSDALAKYLAKNGKKSLKEGLKDQEGNGGLGDDGPGNTALNFGDRASEEGAKFKEEALPPSDLSALKESQLSGVSKIPPKPDTKAGAPQSGGLTGAAAGGGSANAAPVLPQHRGAVGRYFDRPMK</sequence>
<accession>A0ABS5BM04</accession>
<keyword evidence="2" id="KW-0812">Transmembrane</keyword>
<keyword evidence="2" id="KW-1133">Transmembrane helix</keyword>
<dbReference type="EMBL" id="JAGKQQ010000001">
    <property type="protein sequence ID" value="MBP3954705.1"/>
    <property type="molecule type" value="Genomic_DNA"/>
</dbReference>
<protein>
    <submittedName>
        <fullName evidence="3">Uncharacterized protein</fullName>
    </submittedName>
</protein>